<dbReference type="AlphaFoldDB" id="A0A7Z7P8K1"/>
<dbReference type="EMBL" id="LS483396">
    <property type="protein sequence ID" value="SQG48583.1"/>
    <property type="molecule type" value="Genomic_DNA"/>
</dbReference>
<sequence length="142" mass="14693">MGNEREWRWRIGVASALVGSAGVFAGLRQDLGLGWGLTLVAVTALGAMLALRGVHHRVEAEQARRNVFYAGAGSTAWVMLLMGAAVIPGLALNAIDDAGVRAVGAGLLGAVLTAAAHGILAATTTLEEQPRPEPVPLDRHGR</sequence>
<dbReference type="Proteomes" id="UP000248985">
    <property type="component" value="Chromosome 1"/>
</dbReference>
<protein>
    <submittedName>
        <fullName evidence="2">Uncharacterized protein</fullName>
    </submittedName>
</protein>
<feature type="transmembrane region" description="Helical" evidence="1">
    <location>
        <begin position="7"/>
        <end position="27"/>
    </location>
</feature>
<evidence type="ECO:0000256" key="1">
    <source>
        <dbReference type="SAM" id="Phobius"/>
    </source>
</evidence>
<feature type="transmembrane region" description="Helical" evidence="1">
    <location>
        <begin position="33"/>
        <end position="54"/>
    </location>
</feature>
<keyword evidence="1" id="KW-0472">Membrane</keyword>
<organism evidence="2 3">
    <name type="scientific">Micrococcus luteus (strain ATCC 4698 / DSM 20030 / JCM 1464 / CCM 169 / CCUG 5858 / IAM 1056 / NBRC 3333 / NCIMB 9278 / NCTC 2665 / VKM Ac-2230)</name>
    <name type="common">Micrococcus lysodeikticus</name>
    <dbReference type="NCBI Taxonomy" id="465515"/>
    <lineage>
        <taxon>Bacteria</taxon>
        <taxon>Bacillati</taxon>
        <taxon>Actinomycetota</taxon>
        <taxon>Actinomycetes</taxon>
        <taxon>Micrococcales</taxon>
        <taxon>Micrococcaceae</taxon>
        <taxon>Micrococcus</taxon>
    </lineage>
</organism>
<reference evidence="2 3" key="1">
    <citation type="submission" date="2018-06" db="EMBL/GenBank/DDBJ databases">
        <authorList>
            <consortium name="Pathogen Informatics"/>
            <person name="Doyle S."/>
        </authorList>
    </citation>
    <scope>NUCLEOTIDE SEQUENCE [LARGE SCALE GENOMIC DNA]</scope>
    <source>
        <strain evidence="2 3">NCTC2665</strain>
    </source>
</reference>
<keyword evidence="1" id="KW-0812">Transmembrane</keyword>
<name>A0A7Z7P8K1_MICLC</name>
<accession>A0A7Z7P8K1</accession>
<gene>
    <name evidence="2" type="ORF">NCTC2665_01236</name>
</gene>
<proteinExistence type="predicted"/>
<evidence type="ECO:0000313" key="3">
    <source>
        <dbReference type="Proteomes" id="UP000248985"/>
    </source>
</evidence>
<keyword evidence="1" id="KW-1133">Transmembrane helix</keyword>
<feature type="transmembrane region" description="Helical" evidence="1">
    <location>
        <begin position="102"/>
        <end position="122"/>
    </location>
</feature>
<evidence type="ECO:0000313" key="2">
    <source>
        <dbReference type="EMBL" id="SQG48583.1"/>
    </source>
</evidence>
<feature type="transmembrane region" description="Helical" evidence="1">
    <location>
        <begin position="66"/>
        <end position="90"/>
    </location>
</feature>